<feature type="domain" description="Calcineurin-like phosphoesterase" evidence="2">
    <location>
        <begin position="13"/>
        <end position="222"/>
    </location>
</feature>
<dbReference type="GO" id="GO:0046872">
    <property type="term" value="F:metal ion binding"/>
    <property type="evidence" value="ECO:0007669"/>
    <property type="project" value="UniProtKB-KW"/>
</dbReference>
<dbReference type="InterPro" id="IPR029052">
    <property type="entry name" value="Metallo-depent_PP-like"/>
</dbReference>
<organism evidence="3 4">
    <name type="scientific">Candidatus Falkowbacteria bacterium GW2011_GWE1_38_31</name>
    <dbReference type="NCBI Taxonomy" id="1618638"/>
    <lineage>
        <taxon>Bacteria</taxon>
        <taxon>Candidatus Falkowiibacteriota</taxon>
    </lineage>
</organism>
<evidence type="ECO:0000259" key="2">
    <source>
        <dbReference type="Pfam" id="PF12850"/>
    </source>
</evidence>
<reference evidence="3 4" key="1">
    <citation type="journal article" date="2015" name="Nature">
        <title>rRNA introns, odd ribosomes, and small enigmatic genomes across a large radiation of phyla.</title>
        <authorList>
            <person name="Brown C.T."/>
            <person name="Hug L.A."/>
            <person name="Thomas B.C."/>
            <person name="Sharon I."/>
            <person name="Castelle C.J."/>
            <person name="Singh A."/>
            <person name="Wilkins M.J."/>
            <person name="Williams K.H."/>
            <person name="Banfield J.F."/>
        </authorList>
    </citation>
    <scope>NUCLEOTIDE SEQUENCE [LARGE SCALE GENOMIC DNA]</scope>
</reference>
<proteinExistence type="inferred from homology"/>
<dbReference type="GO" id="GO:0016020">
    <property type="term" value="C:membrane"/>
    <property type="evidence" value="ECO:0007669"/>
    <property type="project" value="GOC"/>
</dbReference>
<gene>
    <name evidence="3" type="ORF">US91_C0006G0038</name>
</gene>
<dbReference type="InterPro" id="IPR043461">
    <property type="entry name" value="LpxH-like"/>
</dbReference>
<protein>
    <recommendedName>
        <fullName evidence="2">Calcineurin-like phosphoesterase domain-containing protein</fullName>
    </recommendedName>
</protein>
<dbReference type="SUPFAM" id="SSF56300">
    <property type="entry name" value="Metallo-dependent phosphatases"/>
    <property type="match status" value="1"/>
</dbReference>
<dbReference type="Pfam" id="PF12850">
    <property type="entry name" value="Metallophos_2"/>
    <property type="match status" value="1"/>
</dbReference>
<dbReference type="InterPro" id="IPR024654">
    <property type="entry name" value="Calcineurin-like_PHP_lpxH"/>
</dbReference>
<sequence length="231" mass="26633">MQNHKTESVKVNTIIISDLHLGSGASQPKKVSEMLKKYSFGKLVLLGDIFDSLDFRGLSKDSWELIEYIGKISKHKKVRWVEGNHDAGLASIFSALLGAEMHSKVYAWHHNQEKYLAIHGHQFDRFLVDNYFISNLVSRVYNIIKKIDYKQVMSRYIKENSKGWLRLSDKVSKAALIYARDHQADYVFCGHTHKALQKHKGGIKYYNCGCWTDVPCTYVVVDENGVEIREY</sequence>
<accession>A0A0G0K448</accession>
<dbReference type="Proteomes" id="UP000034022">
    <property type="component" value="Unassembled WGS sequence"/>
</dbReference>
<dbReference type="PANTHER" id="PTHR34990">
    <property type="entry name" value="UDP-2,3-DIACYLGLUCOSAMINE HYDROLASE-RELATED"/>
    <property type="match status" value="1"/>
</dbReference>
<evidence type="ECO:0000256" key="1">
    <source>
        <dbReference type="ARBA" id="ARBA00008950"/>
    </source>
</evidence>
<dbReference type="Gene3D" id="3.60.21.10">
    <property type="match status" value="1"/>
</dbReference>
<dbReference type="CDD" id="cd07398">
    <property type="entry name" value="MPP_YbbF-LpxH"/>
    <property type="match status" value="1"/>
</dbReference>
<dbReference type="GO" id="GO:0008758">
    <property type="term" value="F:UDP-2,3-diacylglucosamine hydrolase activity"/>
    <property type="evidence" value="ECO:0007669"/>
    <property type="project" value="TreeGrafter"/>
</dbReference>
<dbReference type="AlphaFoldDB" id="A0A0G0K448"/>
<evidence type="ECO:0000313" key="4">
    <source>
        <dbReference type="Proteomes" id="UP000034022"/>
    </source>
</evidence>
<comment type="caution">
    <text evidence="3">The sequence shown here is derived from an EMBL/GenBank/DDBJ whole genome shotgun (WGS) entry which is preliminary data.</text>
</comment>
<dbReference type="GO" id="GO:0009245">
    <property type="term" value="P:lipid A biosynthetic process"/>
    <property type="evidence" value="ECO:0007669"/>
    <property type="project" value="TreeGrafter"/>
</dbReference>
<dbReference type="PANTHER" id="PTHR34990:SF2">
    <property type="entry name" value="BLL8164 PROTEIN"/>
    <property type="match status" value="1"/>
</dbReference>
<comment type="similarity">
    <text evidence="1">Belongs to the metallophosphoesterase superfamily. YfcE family.</text>
</comment>
<name>A0A0G0K448_9BACT</name>
<evidence type="ECO:0000313" key="3">
    <source>
        <dbReference type="EMBL" id="KKQ70200.1"/>
    </source>
</evidence>
<dbReference type="EMBL" id="LBUU01000006">
    <property type="protein sequence ID" value="KKQ70200.1"/>
    <property type="molecule type" value="Genomic_DNA"/>
</dbReference>